<dbReference type="AlphaFoldDB" id="A0AAE0DYM3"/>
<dbReference type="PANTHER" id="PTHR24093:SF369">
    <property type="entry name" value="CALCIUM-TRANSPORTING ATPASE"/>
    <property type="match status" value="1"/>
</dbReference>
<dbReference type="InterPro" id="IPR023214">
    <property type="entry name" value="HAD_sf"/>
</dbReference>
<dbReference type="SUPFAM" id="SSF81653">
    <property type="entry name" value="Calcium ATPase, transduction domain A"/>
    <property type="match status" value="1"/>
</dbReference>
<evidence type="ECO:0000313" key="22">
    <source>
        <dbReference type="Proteomes" id="UP001281410"/>
    </source>
</evidence>
<evidence type="ECO:0000256" key="10">
    <source>
        <dbReference type="ARBA" id="ARBA00022842"/>
    </source>
</evidence>
<feature type="domain" description="Cation-transporting P-type ATPase C-terminal" evidence="20">
    <location>
        <begin position="729"/>
        <end position="799"/>
    </location>
</feature>
<comment type="function">
    <text evidence="17">Catalyzes the hydrolysis of ATP coupled with the transport of calcium.</text>
</comment>
<dbReference type="GO" id="GO:0046872">
    <property type="term" value="F:metal ion binding"/>
    <property type="evidence" value="ECO:0007669"/>
    <property type="project" value="UniProtKB-KW"/>
</dbReference>
<comment type="similarity">
    <text evidence="2 17">Belongs to the cation transport ATPase (P-type) (TC 3.A.3) family. Type IIB subfamily.</text>
</comment>
<dbReference type="Proteomes" id="UP001281410">
    <property type="component" value="Unassembled WGS sequence"/>
</dbReference>
<feature type="compositionally biased region" description="Acidic residues" evidence="18">
    <location>
        <begin position="1037"/>
        <end position="1059"/>
    </location>
</feature>
<feature type="domain" description="Cation-transporting P-type ATPase C-terminal" evidence="20">
    <location>
        <begin position="811"/>
        <end position="989"/>
    </location>
</feature>
<dbReference type="SUPFAM" id="SSF81660">
    <property type="entry name" value="Metal cation-transporting ATPase, ATP-binding domain N"/>
    <property type="match status" value="1"/>
</dbReference>
<dbReference type="EMBL" id="JANJYJ010000007">
    <property type="protein sequence ID" value="KAK3197800.1"/>
    <property type="molecule type" value="Genomic_DNA"/>
</dbReference>
<feature type="transmembrane region" description="Helical" evidence="17">
    <location>
        <begin position="709"/>
        <end position="727"/>
    </location>
</feature>
<keyword evidence="5 17" id="KW-0812">Transmembrane</keyword>
<evidence type="ECO:0000256" key="4">
    <source>
        <dbReference type="ARBA" id="ARBA00022568"/>
    </source>
</evidence>
<evidence type="ECO:0000256" key="3">
    <source>
        <dbReference type="ARBA" id="ARBA00022448"/>
    </source>
</evidence>
<keyword evidence="15 17" id="KW-0472">Membrane</keyword>
<evidence type="ECO:0000256" key="14">
    <source>
        <dbReference type="ARBA" id="ARBA00023065"/>
    </source>
</evidence>
<evidence type="ECO:0000256" key="12">
    <source>
        <dbReference type="ARBA" id="ARBA00022967"/>
    </source>
</evidence>
<feature type="transmembrane region" description="Helical" evidence="17">
    <location>
        <begin position="812"/>
        <end position="835"/>
    </location>
</feature>
<evidence type="ECO:0000256" key="9">
    <source>
        <dbReference type="ARBA" id="ARBA00022840"/>
    </source>
</evidence>
<feature type="compositionally biased region" description="Basic residues" evidence="18">
    <location>
        <begin position="1002"/>
        <end position="1016"/>
    </location>
</feature>
<feature type="transmembrane region" description="Helical" evidence="17">
    <location>
        <begin position="79"/>
        <end position="98"/>
    </location>
</feature>
<accession>A0AAE0DYM3</accession>
<keyword evidence="12" id="KW-1278">Translocase</keyword>
<keyword evidence="4 17" id="KW-0109">Calcium transport</keyword>
<evidence type="ECO:0000259" key="20">
    <source>
        <dbReference type="Pfam" id="PF00689"/>
    </source>
</evidence>
<evidence type="ECO:0000256" key="11">
    <source>
        <dbReference type="ARBA" id="ARBA00022860"/>
    </source>
</evidence>
<dbReference type="GO" id="GO:0005886">
    <property type="term" value="C:plasma membrane"/>
    <property type="evidence" value="ECO:0007669"/>
    <property type="project" value="TreeGrafter"/>
</dbReference>
<dbReference type="GO" id="GO:0012505">
    <property type="term" value="C:endomembrane system"/>
    <property type="evidence" value="ECO:0007669"/>
    <property type="project" value="UniProtKB-SubCell"/>
</dbReference>
<evidence type="ECO:0000256" key="17">
    <source>
        <dbReference type="RuleBase" id="RU361146"/>
    </source>
</evidence>
<sequence>MGSHHDVEAGINRYDDDDDDDPFYITSTKNAPINRLRRWRMFLWEAWQDLTLIILTVAAVALLALGIKTEGIKEGWYDGGSIAFAVVLVIVVTAISDYRQTLLFQNSSDEKRNIHLEVIRGGRRVEVSIYDLVVGDVVPLNIGDQVPADGVVISGHSLSIDESSMTGESRIVHKDSKNPFLMSGCKVADGSGTMLVTGVGVNTEWGLLMASISEDTGEETPLQVRLNGVATFIGKVGLAVAFIISVVLLARFFTGHTKNPDGSVQFTPGKTKVVDAVDGAIKILTLAVTIVVVAVPEGLPLVVTLTLAYSMRKMMADKALVRRLSACETMGSATTICSDKTGTLTLNQMTVVEAYAGGEKIDPPDSDSQLSPMLSSLLIEGIAQNSSGSVYVPAGGGCVELSGSPTEKAILNWGIQLGMNFEAARSESSIIRVFPFNSEKKRGGVAVKLPNSEVHIHWKGAAEIVLASCTDYIDTNNQLVAMDEDKAIYFKKAIDDMSTRSLRCVAIAYRSYMENVSDNEEELSQWVLPDNDLVLLAIVGIKDPFRPGVKDAVRTCQIAGVKVQMVTGDNIHTARAIALECGILTSEADASESNIIEGKAFRELPDSAREEIAEKISVMGRSSPNDKLLLVQALRKRGHVVAVTGDGSNDAPALHEADIGLAMGIQGTEVAKESSDIIILDANFASVVKVVKWGRSVYANIQKFIQFQLTVNVAALIIIFVAAVSSGDVPLNAVQLIWVNLIMDTLGALALATEPPTDHQMGREHPITDIMSLLIKALYPLSVLLVLNFNIVALVINFVAAVSSGHVPLNAQLLWCTLIMDVLGALTLVGGPALATESPTDHQMHRPPVGRREPLITNIMWRDLLIQAIYQSSVLLFLNFHGKSLLNLGHDTSDHANKVKNTLIFNSFVICQIFNEFNARKPDEKNIFAGITKNCLFMGIVVLTVVLQILIIEFLGKFTSTVRLNWKHWIISVVIGFIGWPLAFIGKFIPVPATPFSSIFKRHSRQSNTQNRRHQGQRSAPSERSSSDVGAAHGEQEEGGGEEEEKKEEEEEDAVEGEE</sequence>
<dbReference type="SFLD" id="SFLDG00002">
    <property type="entry name" value="C1.7:_P-type_atpase_like"/>
    <property type="match status" value="1"/>
</dbReference>
<protein>
    <recommendedName>
        <fullName evidence="17">Calcium-transporting ATPase</fullName>
        <ecNumber evidence="17">7.2.2.10</ecNumber>
    </recommendedName>
</protein>
<comment type="catalytic activity">
    <reaction evidence="16 17">
        <text>Ca(2+)(in) + ATP + H2O = Ca(2+)(out) + ADP + phosphate + H(+)</text>
        <dbReference type="Rhea" id="RHEA:18105"/>
        <dbReference type="ChEBI" id="CHEBI:15377"/>
        <dbReference type="ChEBI" id="CHEBI:15378"/>
        <dbReference type="ChEBI" id="CHEBI:29108"/>
        <dbReference type="ChEBI" id="CHEBI:30616"/>
        <dbReference type="ChEBI" id="CHEBI:43474"/>
        <dbReference type="ChEBI" id="CHEBI:456216"/>
        <dbReference type="EC" id="7.2.2.10"/>
    </reaction>
</comment>
<evidence type="ECO:0000256" key="18">
    <source>
        <dbReference type="SAM" id="MobiDB-lite"/>
    </source>
</evidence>
<dbReference type="InterPro" id="IPR023299">
    <property type="entry name" value="ATPase_P-typ_cyto_dom_N"/>
</dbReference>
<dbReference type="Pfam" id="PF00689">
    <property type="entry name" value="Cation_ATPase_C"/>
    <property type="match status" value="2"/>
</dbReference>
<dbReference type="Pfam" id="PF13246">
    <property type="entry name" value="Cation_ATPase"/>
    <property type="match status" value="1"/>
</dbReference>
<dbReference type="FunFam" id="2.70.150.10:FF:000006">
    <property type="entry name" value="Calcium-transporting ATPase"/>
    <property type="match status" value="1"/>
</dbReference>
<dbReference type="GO" id="GO:0005524">
    <property type="term" value="F:ATP binding"/>
    <property type="evidence" value="ECO:0007669"/>
    <property type="project" value="UniProtKB-KW"/>
</dbReference>
<feature type="transmembrane region" description="Helical" evidence="17">
    <location>
        <begin position="283"/>
        <end position="309"/>
    </location>
</feature>
<dbReference type="FunFam" id="1.20.1110.10:FF:000036">
    <property type="entry name" value="Calcium-transporting ATPase"/>
    <property type="match status" value="1"/>
</dbReference>
<evidence type="ECO:0000256" key="6">
    <source>
        <dbReference type="ARBA" id="ARBA00022723"/>
    </source>
</evidence>
<dbReference type="CDD" id="cd02081">
    <property type="entry name" value="P-type_ATPase_Ca_PMCA-like"/>
    <property type="match status" value="1"/>
</dbReference>
<dbReference type="Gene3D" id="2.70.150.10">
    <property type="entry name" value="Calcium-transporting ATPase, cytoplasmic transduction domain A"/>
    <property type="match status" value="1"/>
</dbReference>
<dbReference type="PROSITE" id="PS00154">
    <property type="entry name" value="ATPASE_E1_E2"/>
    <property type="match status" value="1"/>
</dbReference>
<keyword evidence="6" id="KW-0479">Metal-binding</keyword>
<keyword evidence="8 17" id="KW-0106">Calcium</keyword>
<dbReference type="FunFam" id="3.40.50.1000:FF:000011">
    <property type="entry name" value="Calcium-transporting ATPase"/>
    <property type="match status" value="1"/>
</dbReference>
<dbReference type="InterPro" id="IPR006068">
    <property type="entry name" value="ATPase_P-typ_cation-transptr_C"/>
</dbReference>
<dbReference type="SUPFAM" id="SSF81665">
    <property type="entry name" value="Calcium ATPase, transmembrane domain M"/>
    <property type="match status" value="2"/>
</dbReference>
<dbReference type="Gene3D" id="3.40.50.1000">
    <property type="entry name" value="HAD superfamily/HAD-like"/>
    <property type="match status" value="1"/>
</dbReference>
<gene>
    <name evidence="21" type="ORF">Dsin_021215</name>
</gene>
<feature type="transmembrane region" description="Helical" evidence="17">
    <location>
        <begin position="46"/>
        <end position="67"/>
    </location>
</feature>
<dbReference type="InterPro" id="IPR006408">
    <property type="entry name" value="P-type_ATPase_IIB"/>
</dbReference>
<evidence type="ECO:0000256" key="13">
    <source>
        <dbReference type="ARBA" id="ARBA00022989"/>
    </source>
</evidence>
<dbReference type="GO" id="GO:0005516">
    <property type="term" value="F:calmodulin binding"/>
    <property type="evidence" value="ECO:0007669"/>
    <property type="project" value="UniProtKB-KW"/>
</dbReference>
<evidence type="ECO:0000313" key="21">
    <source>
        <dbReference type="EMBL" id="KAK3197800.1"/>
    </source>
</evidence>
<keyword evidence="9 17" id="KW-0067">ATP-binding</keyword>
<dbReference type="SFLD" id="SFLDF00027">
    <property type="entry name" value="p-type_atpase"/>
    <property type="match status" value="1"/>
</dbReference>
<feature type="transmembrane region" description="Helical" evidence="17">
    <location>
        <begin position="935"/>
        <end position="956"/>
    </location>
</feature>
<evidence type="ECO:0000256" key="1">
    <source>
        <dbReference type="ARBA" id="ARBA00004127"/>
    </source>
</evidence>
<dbReference type="SUPFAM" id="SSF56784">
    <property type="entry name" value="HAD-like"/>
    <property type="match status" value="1"/>
</dbReference>
<feature type="transmembrane region" description="Helical" evidence="17">
    <location>
        <begin position="232"/>
        <end position="253"/>
    </location>
</feature>
<feature type="compositionally biased region" description="Polar residues" evidence="18">
    <location>
        <begin position="1017"/>
        <end position="1028"/>
    </location>
</feature>
<dbReference type="InterPro" id="IPR036412">
    <property type="entry name" value="HAD-like_sf"/>
</dbReference>
<keyword evidence="3 17" id="KW-0813">Transport</keyword>
<keyword evidence="13 17" id="KW-1133">Transmembrane helix</keyword>
<comment type="caution">
    <text evidence="21">The sequence shown here is derived from an EMBL/GenBank/DDBJ whole genome shotgun (WGS) entry which is preliminary data.</text>
</comment>
<dbReference type="InterPro" id="IPR008250">
    <property type="entry name" value="ATPase_P-typ_transduc_dom_A_sf"/>
</dbReference>
<evidence type="ECO:0000256" key="2">
    <source>
        <dbReference type="ARBA" id="ARBA00006124"/>
    </source>
</evidence>
<dbReference type="PRINTS" id="PR00119">
    <property type="entry name" value="CATATPASE"/>
</dbReference>
<feature type="region of interest" description="Disordered" evidence="18">
    <location>
        <begin position="1002"/>
        <end position="1059"/>
    </location>
</feature>
<dbReference type="Pfam" id="PF00122">
    <property type="entry name" value="E1-E2_ATPase"/>
    <property type="match status" value="1"/>
</dbReference>
<dbReference type="PANTHER" id="PTHR24093">
    <property type="entry name" value="CATION TRANSPORTING ATPASE"/>
    <property type="match status" value="1"/>
</dbReference>
<reference evidence="21" key="1">
    <citation type="journal article" date="2023" name="Plant J.">
        <title>Genome sequences and population genomics provide insights into the demographic history, inbreeding, and mutation load of two 'living fossil' tree species of Dipteronia.</title>
        <authorList>
            <person name="Feng Y."/>
            <person name="Comes H.P."/>
            <person name="Chen J."/>
            <person name="Zhu S."/>
            <person name="Lu R."/>
            <person name="Zhang X."/>
            <person name="Li P."/>
            <person name="Qiu J."/>
            <person name="Olsen K.M."/>
            <person name="Qiu Y."/>
        </authorList>
    </citation>
    <scope>NUCLEOTIDE SEQUENCE</scope>
    <source>
        <strain evidence="21">NBL</strain>
    </source>
</reference>
<dbReference type="InterPro" id="IPR059000">
    <property type="entry name" value="ATPase_P-type_domA"/>
</dbReference>
<dbReference type="InterPro" id="IPR023298">
    <property type="entry name" value="ATPase_P-typ_TM_dom_sf"/>
</dbReference>
<keyword evidence="14 17" id="KW-0406">Ion transport</keyword>
<dbReference type="PRINTS" id="PR00120">
    <property type="entry name" value="HATPASE"/>
</dbReference>
<dbReference type="GO" id="GO:0005388">
    <property type="term" value="F:P-type calcium transporter activity"/>
    <property type="evidence" value="ECO:0007669"/>
    <property type="project" value="UniProtKB-EC"/>
</dbReference>
<name>A0AAE0DYM3_9ROSI</name>
<dbReference type="SFLD" id="SFLDS00003">
    <property type="entry name" value="Haloacid_Dehalogenase"/>
    <property type="match status" value="1"/>
</dbReference>
<feature type="domain" description="P-type ATPase A" evidence="19">
    <location>
        <begin position="116"/>
        <end position="211"/>
    </location>
</feature>
<keyword evidence="7 17" id="KW-0547">Nucleotide-binding</keyword>
<feature type="transmembrane region" description="Helical" evidence="17">
    <location>
        <begin position="968"/>
        <end position="989"/>
    </location>
</feature>
<dbReference type="FunFam" id="1.20.1110.10:FF:000039">
    <property type="entry name" value="Calcium-transporting ATPase"/>
    <property type="match status" value="1"/>
</dbReference>
<organism evidence="21 22">
    <name type="scientific">Dipteronia sinensis</name>
    <dbReference type="NCBI Taxonomy" id="43782"/>
    <lineage>
        <taxon>Eukaryota</taxon>
        <taxon>Viridiplantae</taxon>
        <taxon>Streptophyta</taxon>
        <taxon>Embryophyta</taxon>
        <taxon>Tracheophyta</taxon>
        <taxon>Spermatophyta</taxon>
        <taxon>Magnoliopsida</taxon>
        <taxon>eudicotyledons</taxon>
        <taxon>Gunneridae</taxon>
        <taxon>Pentapetalae</taxon>
        <taxon>rosids</taxon>
        <taxon>malvids</taxon>
        <taxon>Sapindales</taxon>
        <taxon>Sapindaceae</taxon>
        <taxon>Hippocastanoideae</taxon>
        <taxon>Acereae</taxon>
        <taxon>Dipteronia</taxon>
    </lineage>
</organism>
<dbReference type="FunFam" id="1.20.1110.10:FF:000097">
    <property type="entry name" value="Calcium-transporting ATPase 9 plasma membrane-type"/>
    <property type="match status" value="1"/>
</dbReference>
<keyword evidence="10" id="KW-0460">Magnesium</keyword>
<dbReference type="EC" id="7.2.2.10" evidence="17"/>
<keyword evidence="11" id="KW-0112">Calmodulin-binding</keyword>
<proteinExistence type="inferred from homology"/>
<evidence type="ECO:0000256" key="15">
    <source>
        <dbReference type="ARBA" id="ARBA00023136"/>
    </source>
</evidence>
<dbReference type="FunFam" id="3.40.1110.10:FF:000013">
    <property type="entry name" value="Calcium-transporting ATPase"/>
    <property type="match status" value="1"/>
</dbReference>
<dbReference type="InterPro" id="IPR018303">
    <property type="entry name" value="ATPase_P-typ_P_site"/>
</dbReference>
<feature type="transmembrane region" description="Helical" evidence="17">
    <location>
        <begin position="733"/>
        <end position="752"/>
    </location>
</feature>
<keyword evidence="22" id="KW-1185">Reference proteome</keyword>
<evidence type="ECO:0000256" key="5">
    <source>
        <dbReference type="ARBA" id="ARBA00022692"/>
    </source>
</evidence>
<evidence type="ECO:0000256" key="7">
    <source>
        <dbReference type="ARBA" id="ARBA00022741"/>
    </source>
</evidence>
<dbReference type="GO" id="GO:0016887">
    <property type="term" value="F:ATP hydrolysis activity"/>
    <property type="evidence" value="ECO:0007669"/>
    <property type="project" value="InterPro"/>
</dbReference>
<dbReference type="NCBIfam" id="TIGR01494">
    <property type="entry name" value="ATPase_P-type"/>
    <property type="match status" value="2"/>
</dbReference>
<evidence type="ECO:0000256" key="8">
    <source>
        <dbReference type="ARBA" id="ARBA00022837"/>
    </source>
</evidence>
<evidence type="ECO:0000259" key="19">
    <source>
        <dbReference type="Pfam" id="PF00122"/>
    </source>
</evidence>
<feature type="transmembrane region" description="Helical" evidence="17">
    <location>
        <begin position="773"/>
        <end position="800"/>
    </location>
</feature>
<dbReference type="NCBIfam" id="TIGR01517">
    <property type="entry name" value="ATPase-IIB_Ca"/>
    <property type="match status" value="1"/>
</dbReference>
<dbReference type="InterPro" id="IPR044492">
    <property type="entry name" value="P_typ_ATPase_HD_dom"/>
</dbReference>
<comment type="subcellular location">
    <subcellularLocation>
        <location evidence="1">Endomembrane system</location>
        <topology evidence="1">Multi-pass membrane protein</topology>
    </subcellularLocation>
    <subcellularLocation>
        <location evidence="17">Membrane</location>
        <topology evidence="17">Multi-pass membrane protein</topology>
    </subcellularLocation>
</comment>
<evidence type="ECO:0000256" key="16">
    <source>
        <dbReference type="ARBA" id="ARBA00048694"/>
    </source>
</evidence>
<dbReference type="InterPro" id="IPR001757">
    <property type="entry name" value="P_typ_ATPase"/>
</dbReference>
<dbReference type="Gene3D" id="3.40.1110.10">
    <property type="entry name" value="Calcium-transporting ATPase, cytoplasmic domain N"/>
    <property type="match status" value="1"/>
</dbReference>
<dbReference type="Gene3D" id="1.20.1110.10">
    <property type="entry name" value="Calcium-transporting ATPase, transmembrane domain"/>
    <property type="match status" value="2"/>
</dbReference>